<dbReference type="InterPro" id="IPR032675">
    <property type="entry name" value="LRR_dom_sf"/>
</dbReference>
<feature type="region of interest" description="Disordered" evidence="3">
    <location>
        <begin position="1490"/>
        <end position="1521"/>
    </location>
</feature>
<dbReference type="SMART" id="SM00365">
    <property type="entry name" value="LRR_SD22"/>
    <property type="match status" value="6"/>
</dbReference>
<dbReference type="InterPro" id="IPR003591">
    <property type="entry name" value="Leu-rich_rpt_typical-subtyp"/>
</dbReference>
<accession>A0A6P8GYR3</accession>
<feature type="compositionally biased region" description="Polar residues" evidence="3">
    <location>
        <begin position="1271"/>
        <end position="1280"/>
    </location>
</feature>
<evidence type="ECO:0000313" key="5">
    <source>
        <dbReference type="RefSeq" id="XP_031548663.1"/>
    </source>
</evidence>
<dbReference type="GO" id="GO:0009966">
    <property type="term" value="P:regulation of signal transduction"/>
    <property type="evidence" value="ECO:0007669"/>
    <property type="project" value="UniProtKB-ARBA"/>
</dbReference>
<feature type="region of interest" description="Disordered" evidence="3">
    <location>
        <begin position="490"/>
        <end position="552"/>
    </location>
</feature>
<feature type="compositionally biased region" description="Polar residues" evidence="3">
    <location>
        <begin position="1461"/>
        <end position="1475"/>
    </location>
</feature>
<feature type="compositionally biased region" description="Basic residues" evidence="3">
    <location>
        <begin position="1415"/>
        <end position="1425"/>
    </location>
</feature>
<dbReference type="FunCoup" id="A0A6P8GYR3">
    <property type="interactions" value="21"/>
</dbReference>
<feature type="compositionally biased region" description="Basic and acidic residues" evidence="3">
    <location>
        <begin position="261"/>
        <end position="278"/>
    </location>
</feature>
<evidence type="ECO:0000313" key="4">
    <source>
        <dbReference type="Proteomes" id="UP000515163"/>
    </source>
</evidence>
<name>A0A6P8GYR3_ACTTE</name>
<dbReference type="KEGG" id="aten:116286326"/>
<dbReference type="Gene3D" id="3.80.10.10">
    <property type="entry name" value="Ribonuclease Inhibitor"/>
    <property type="match status" value="2"/>
</dbReference>
<dbReference type="RefSeq" id="XP_031548663.1">
    <property type="nucleotide sequence ID" value="XM_031692803.1"/>
</dbReference>
<evidence type="ECO:0000256" key="1">
    <source>
        <dbReference type="ARBA" id="ARBA00022614"/>
    </source>
</evidence>
<protein>
    <submittedName>
        <fullName evidence="5">Leucine-rich repeat and IQ domain-containing protein 1-like</fullName>
    </submittedName>
</protein>
<dbReference type="Pfam" id="PF13855">
    <property type="entry name" value="LRR_8"/>
    <property type="match status" value="1"/>
</dbReference>
<proteinExistence type="predicted"/>
<keyword evidence="4" id="KW-1185">Reference proteome</keyword>
<dbReference type="Pfam" id="PF00612">
    <property type="entry name" value="IQ"/>
    <property type="match status" value="4"/>
</dbReference>
<dbReference type="SMART" id="SM00369">
    <property type="entry name" value="LRR_TYP"/>
    <property type="match status" value="5"/>
</dbReference>
<dbReference type="SMART" id="SM00015">
    <property type="entry name" value="IQ"/>
    <property type="match status" value="4"/>
</dbReference>
<evidence type="ECO:0000256" key="2">
    <source>
        <dbReference type="ARBA" id="ARBA00022737"/>
    </source>
</evidence>
<gene>
    <name evidence="5" type="primary">LOC116286326</name>
</gene>
<dbReference type="InterPro" id="IPR027417">
    <property type="entry name" value="P-loop_NTPase"/>
</dbReference>
<dbReference type="InParanoid" id="A0A6P8GYR3"/>
<dbReference type="PANTHER" id="PTHR46652:SF8">
    <property type="entry name" value="LEUCINE RICH REPEAT CONTAINING 23"/>
    <property type="match status" value="1"/>
</dbReference>
<feature type="compositionally biased region" description="Polar residues" evidence="3">
    <location>
        <begin position="539"/>
        <end position="552"/>
    </location>
</feature>
<dbReference type="InterPro" id="IPR001611">
    <property type="entry name" value="Leu-rich_rpt"/>
</dbReference>
<sequence>MMTGIIGDDEAEIEAEIQRELDEICEDNIEIEDLENEDLISPYLNEKDADVLPDSLQQYLRAVQSRTEGVEQDVRDCDTVLNKLPIGGINDDDEQILARKIKEALGDGCHDDPLDIRKKVLSEIEELEQNEEKEKIRRESNADNMAIDIIRTDISDQIRILEEAAEKQLLELEEKQANKKQKRNEWYEDMKREENKRMEKVQEMKRQRQQELETAQKRLNESQQVIQKMLEKEAEQGKQKLDLLQQQFQVDIQEIEEESKKEKAALEEMKNQEAEYQRKKQNAAAVKIQKTYRGHRVYLQHKNILQQRRSERIKKYEEELEQQEREEKKKMEEVERRKQEEKRNEELQEKKRIEEERKRKEEQWKREREEEKQREEEKKKLEQLKKDEEKKKKIEEEREEQKRREEKRKIEELKKEEEKKRKEEEEREEQKRREKRKIQELKKEEEKKQEEAKKKELELIEKRKKEEEEERRKAEEKIREDELRKEIERKKEEQKRIEEEKKTAARRKKLEEIEKQKMKEEEKMKEEQRESEKKKMENKSGNPDINRNSTKLEGSEEIQNCLGLRHLEERRLQWVQEYLNVMVFSSTTSEDRVQPVAKMKSRQRPRRPFSASKNLPSLTEEQLLQASPPMTTLNKVVRVCVSSLPACNMHGVKRCPDLQSLTIHNCGLMAVESIEECTSIRELRVQDNCIEYVSCRGIHNLEEIQLNNNNLTSVQGFDGCRGLRCLYLSNNKITRLGDLSSCCKLQTLCLDSNQLIMTKGLLSLPNLQSLSCANNHLPNVKEIDSCQLLQSLNLQGNNLQQPPVLSNHVLLRELRLDDNSISTLEPLSKVWLPSLRLLSASQNSISKLDSLEGLIMLETLDVSHNLISDLDWLIPGLSQCRELKVLRIAGNPVNEDPDCRKAIVESLAFLTKLDDESLQPKKSSSEGHSSSFITMCLNQLTEYDNMMARHDTELSSFSESEVDPKKVQERLNIKSKQFEERHQLAVTHLQQHERYGTGDEHLNLSRDAPRFTEKDPKIMETMSRHETCEQPESRQSHDVSVTLKAKASEPYSFEGVEAGRADEQRKTLADDSSILTTAAIKIQSVWRGWYVRHLIDLQMNKWLAAVTIQAAWRGYRVRSRMRKSRVSRARKALWDARDHAAATTIQACYRGYRARKRIASALQAVNYYNDDDDDDDFNYDEEVDLSAFDYDSGLLDEGWTPTDTPQLPSRGPILPGPGQSSFHSRSKQSEAYMPRQAWRSADSPMEQGLLANQRGTPRVHNDQRSPEQDLMSVTSGTQSHLTHRQEEMSSEWGVRDPSTAELMWKRANRMKYNPARKRKLLDPNKRLALFKKLDEANKLREVKPPPKRQPQRVDYFAARDSSMLPSGSNTPTLERQAKAQMTYSWVYNQGVIHVDQDEPGRLGLTKDYSTEPTKTKKSPGKRYPSKSRSPISLPQMDPVALTGRNVPLVSSPALIREQISKDSTPTTRRYSSASEQIHFPPIKTYSVPNLTARSAASEASSLSPEKSNSAGARMTKERKRR</sequence>
<dbReference type="Proteomes" id="UP000515163">
    <property type="component" value="Unplaced"/>
</dbReference>
<organism evidence="4 5">
    <name type="scientific">Actinia tenebrosa</name>
    <name type="common">Australian red waratah sea anemone</name>
    <dbReference type="NCBI Taxonomy" id="6105"/>
    <lineage>
        <taxon>Eukaryota</taxon>
        <taxon>Metazoa</taxon>
        <taxon>Cnidaria</taxon>
        <taxon>Anthozoa</taxon>
        <taxon>Hexacorallia</taxon>
        <taxon>Actiniaria</taxon>
        <taxon>Actiniidae</taxon>
        <taxon>Actinia</taxon>
    </lineage>
</organism>
<dbReference type="FunFam" id="1.20.5.190:FF:000084">
    <property type="entry name" value="Abnormal spindle microtubule assembly"/>
    <property type="match status" value="1"/>
</dbReference>
<feature type="region of interest" description="Disordered" evidence="3">
    <location>
        <begin position="1398"/>
        <end position="1438"/>
    </location>
</feature>
<keyword evidence="1" id="KW-0433">Leucine-rich repeat</keyword>
<feature type="region of interest" description="Disordered" evidence="3">
    <location>
        <begin position="317"/>
        <end position="379"/>
    </location>
</feature>
<keyword evidence="2" id="KW-0677">Repeat</keyword>
<feature type="region of interest" description="Disordered" evidence="3">
    <location>
        <begin position="197"/>
        <end position="216"/>
    </location>
</feature>
<dbReference type="PROSITE" id="PS50096">
    <property type="entry name" value="IQ"/>
    <property type="match status" value="4"/>
</dbReference>
<feature type="region of interest" description="Disordered" evidence="3">
    <location>
        <begin position="261"/>
        <end position="282"/>
    </location>
</feature>
<dbReference type="Gene3D" id="1.20.5.190">
    <property type="match status" value="2"/>
</dbReference>
<evidence type="ECO:0000256" key="3">
    <source>
        <dbReference type="SAM" id="MobiDB-lite"/>
    </source>
</evidence>
<dbReference type="InterPro" id="IPR050836">
    <property type="entry name" value="SDS22/Internalin_LRR"/>
</dbReference>
<reference evidence="5" key="1">
    <citation type="submission" date="2025-08" db="UniProtKB">
        <authorList>
            <consortium name="RefSeq"/>
        </authorList>
    </citation>
    <scope>IDENTIFICATION</scope>
</reference>
<dbReference type="SUPFAM" id="SSF52058">
    <property type="entry name" value="L domain-like"/>
    <property type="match status" value="1"/>
</dbReference>
<dbReference type="PROSITE" id="PS51450">
    <property type="entry name" value="LRR"/>
    <property type="match status" value="5"/>
</dbReference>
<feature type="region of interest" description="Disordered" evidence="3">
    <location>
        <begin position="594"/>
        <end position="613"/>
    </location>
</feature>
<feature type="region of interest" description="Disordered" evidence="3">
    <location>
        <begin position="1457"/>
        <end position="1476"/>
    </location>
</feature>
<dbReference type="PANTHER" id="PTHR46652">
    <property type="entry name" value="LEUCINE-RICH REPEAT AND IQ DOMAIN-CONTAINING PROTEIN 1-RELATED"/>
    <property type="match status" value="1"/>
</dbReference>
<dbReference type="GeneID" id="116286326"/>
<dbReference type="OrthoDB" id="266138at2759"/>
<feature type="compositionally biased region" description="Low complexity" evidence="3">
    <location>
        <begin position="1492"/>
        <end position="1510"/>
    </location>
</feature>
<feature type="region of interest" description="Disordered" evidence="3">
    <location>
        <begin position="415"/>
        <end position="436"/>
    </location>
</feature>
<dbReference type="InterPro" id="IPR000048">
    <property type="entry name" value="IQ_motif_EF-hand-BS"/>
</dbReference>
<dbReference type="SUPFAM" id="SSF52540">
    <property type="entry name" value="P-loop containing nucleoside triphosphate hydrolases"/>
    <property type="match status" value="1"/>
</dbReference>
<feature type="compositionally biased region" description="Basic and acidic residues" evidence="3">
    <location>
        <begin position="490"/>
        <end position="538"/>
    </location>
</feature>
<feature type="region of interest" description="Disordered" evidence="3">
    <location>
        <begin position="1197"/>
        <end position="1294"/>
    </location>
</feature>
<dbReference type="CDD" id="cd23767">
    <property type="entry name" value="IQCD"/>
    <property type="match status" value="3"/>
</dbReference>